<keyword evidence="3" id="KW-0227">DNA damage</keyword>
<evidence type="ECO:0000313" key="9">
    <source>
        <dbReference type="EMBL" id="GME66552.1"/>
    </source>
</evidence>
<feature type="region of interest" description="Disordered" evidence="8">
    <location>
        <begin position="752"/>
        <end position="799"/>
    </location>
</feature>
<protein>
    <recommendedName>
        <fullName evidence="7">Structure-specific endonuclease subunit SLX4</fullName>
    </recommendedName>
</protein>
<comment type="subcellular location">
    <subcellularLocation>
        <location evidence="1">Nucleus</location>
    </subcellularLocation>
</comment>
<sequence>MSEKTGGEEENADEVNFNPPLSHQAQPSRTIPFDTDLSHFDNYTDIVPNSDFAIPQPSTLSLFKDAQFQGNDITCERDEQNSNGNSESSFTYYFGTQAQANIDEWEKLESDNKTLRSSISHLKSFQFLSAGSNSDSNLQDKDKLNNRDDLKTEKNKENLIGMTKRKSTLKKSNVKRKSQTDAAKDKSETRKQRESTKKKSTKGSRIKSITSQVSKKYGSNSKLNSNQIPILLALSGKKNKVNEVINKLIKIEDESKRKNNFDSGIEITRNDTDGKDIQSNDLTLVYNKNEWKIVLSEINKRFPKLSKRTKRSLEFIDSKYQKQVEKIGNTKQNSTNYSDAGIYDIDDKSNNKMKKSLWEDSASVPLTFTKEELAILYGFEANSGASRENTPTLIEDNDEENNNNDEHNNNKENIDESQFDIEKSFFISSDEEDNTSQDDNLNDDRECDNNDVLGNELRYSLTLSMLLDSGDNKTKRSDESYQFVASPDKEVGHFEDITSGQFTQIEEEDKFDEDEEEEGVLTHAEDSDQELIDAIVLQDEPFKAPNPLTSEGFGKESFNVNKEFRSDNLRTKNVLSTQLNLCSLSEIGNAVESQSRSQMQMHTQTQTETQSQSQTQTQTQTQTQLGTQFPSAAQPQVASDSHVPERLLYPGSFGIPKLVREKKSEPIESKLKDRNIISDIDKIQVLESIIEPPSAQLTSFKLGSEYNKPIKAHCGCSGIEDIGQKDEVDADQGYVIRITSSETLTNYQPLEKRVPNPITDDVNDNDVKDMNDVIGNKDEREGVDNKSNENGDEEEDEDEEFKIIAISSSQSNDILHETNEILVRTPNKKRRASSIYESALLNSAHNSDKKKKIQPVEREVQEDNYTFDENNKDKNFAIRKLKFSQSYKNDSVDHNHQDEDIEVIEIESDHEFDDDDLSVEVLIDRVNSVSNSIDNNKTKITKYDSEEDNENRTDESEQSVIEIPNSQDDEDIFFYRMTQMEDNKQEKVEYNDTNHVILVSSSQKECEQDDSSDKDDEFENGINIISIDKKFNNDIFRNVDDDSDYENNDDIYLSAKEYNSYQVPNSYQSSKKYSKDQESAIKELEKVEKVKHDHIDSSTTIDFNKFSVKELRQQMSEWGLKPVKGKENMIKSLQRTIKLIDKDLISQSVNDKGENFILFSQPKIDEDISNIESAKATGNLNNNVKTEIFKKIRNIVVNDKKLFNKVITYKAIALNKFKKILNLDKSIDINIEILIEFLDYYGIVYVNGDDGKDGEDGEDGEDGIDYDQGEEEEDGGIAVDGVDVTEATQISQFTQ</sequence>
<evidence type="ECO:0000256" key="1">
    <source>
        <dbReference type="ARBA" id="ARBA00004123"/>
    </source>
</evidence>
<dbReference type="GO" id="GO:0006281">
    <property type="term" value="P:DNA repair"/>
    <property type="evidence" value="ECO:0007669"/>
    <property type="project" value="UniProtKB-KW"/>
</dbReference>
<dbReference type="InterPro" id="IPR018574">
    <property type="entry name" value="Structure-sp_endonuc_su_Slx4"/>
</dbReference>
<evidence type="ECO:0000256" key="5">
    <source>
        <dbReference type="ARBA" id="ARBA00023204"/>
    </source>
</evidence>
<feature type="compositionally biased region" description="Polar residues" evidence="8">
    <location>
        <begin position="19"/>
        <end position="29"/>
    </location>
</feature>
<feature type="region of interest" description="Disordered" evidence="8">
    <location>
        <begin position="1"/>
        <end position="35"/>
    </location>
</feature>
<evidence type="ECO:0000313" key="10">
    <source>
        <dbReference type="Proteomes" id="UP001165120"/>
    </source>
</evidence>
<gene>
    <name evidence="9" type="ORF">Cboi02_000002000</name>
</gene>
<evidence type="ECO:0000256" key="4">
    <source>
        <dbReference type="ARBA" id="ARBA00023172"/>
    </source>
</evidence>
<feature type="region of interest" description="Disordered" evidence="8">
    <location>
        <begin position="130"/>
        <end position="221"/>
    </location>
</feature>
<feature type="region of interest" description="Disordered" evidence="8">
    <location>
        <begin position="593"/>
        <end position="642"/>
    </location>
</feature>
<keyword evidence="6" id="KW-0539">Nucleus</keyword>
<feature type="compositionally biased region" description="Basic residues" evidence="8">
    <location>
        <begin position="163"/>
        <end position="177"/>
    </location>
</feature>
<organism evidence="9 10">
    <name type="scientific">Candida boidinii</name>
    <name type="common">Yeast</name>
    <dbReference type="NCBI Taxonomy" id="5477"/>
    <lineage>
        <taxon>Eukaryota</taxon>
        <taxon>Fungi</taxon>
        <taxon>Dikarya</taxon>
        <taxon>Ascomycota</taxon>
        <taxon>Saccharomycotina</taxon>
        <taxon>Pichiomycetes</taxon>
        <taxon>Pichiales</taxon>
        <taxon>Pichiaceae</taxon>
        <taxon>Ogataea</taxon>
        <taxon>Ogataea/Candida clade</taxon>
    </lineage>
</organism>
<keyword evidence="10" id="KW-1185">Reference proteome</keyword>
<evidence type="ECO:0000256" key="3">
    <source>
        <dbReference type="ARBA" id="ARBA00022763"/>
    </source>
</evidence>
<evidence type="ECO:0000256" key="2">
    <source>
        <dbReference type="ARBA" id="ARBA00006661"/>
    </source>
</evidence>
<keyword evidence="5" id="KW-0234">DNA repair</keyword>
<feature type="compositionally biased region" description="Basic and acidic residues" evidence="8">
    <location>
        <begin position="138"/>
        <end position="157"/>
    </location>
</feature>
<dbReference type="Proteomes" id="UP001165120">
    <property type="component" value="Unassembled WGS sequence"/>
</dbReference>
<comment type="similarity">
    <text evidence="2">Belongs to the SLX4 family.</text>
</comment>
<comment type="caution">
    <text evidence="9">The sequence shown here is derived from an EMBL/GenBank/DDBJ whole genome shotgun (WGS) entry which is preliminary data.</text>
</comment>
<feature type="compositionally biased region" description="Low complexity" evidence="8">
    <location>
        <begin position="593"/>
        <end position="628"/>
    </location>
</feature>
<evidence type="ECO:0000256" key="7">
    <source>
        <dbReference type="ARBA" id="ARBA00029496"/>
    </source>
</evidence>
<feature type="region of interest" description="Disordered" evidence="8">
    <location>
        <begin position="385"/>
        <end position="449"/>
    </location>
</feature>
<feature type="compositionally biased region" description="Polar residues" evidence="8">
    <location>
        <begin position="207"/>
        <end position="221"/>
    </location>
</feature>
<feature type="compositionally biased region" description="Basic and acidic residues" evidence="8">
    <location>
        <begin position="404"/>
        <end position="414"/>
    </location>
</feature>
<feature type="compositionally biased region" description="Acidic residues" evidence="8">
    <location>
        <begin position="1252"/>
        <end position="1275"/>
    </location>
</feature>
<name>A0A9W6STD5_CANBO</name>
<keyword evidence="4" id="KW-0233">DNA recombination</keyword>
<feature type="compositionally biased region" description="Basic and acidic residues" evidence="8">
    <location>
        <begin position="765"/>
        <end position="789"/>
    </location>
</feature>
<dbReference type="GO" id="GO:0006260">
    <property type="term" value="P:DNA replication"/>
    <property type="evidence" value="ECO:0007669"/>
    <property type="project" value="InterPro"/>
</dbReference>
<evidence type="ECO:0000256" key="6">
    <source>
        <dbReference type="ARBA" id="ARBA00023242"/>
    </source>
</evidence>
<dbReference type="EMBL" id="BSXN01000003">
    <property type="protein sequence ID" value="GME66552.1"/>
    <property type="molecule type" value="Genomic_DNA"/>
</dbReference>
<evidence type="ECO:0000256" key="8">
    <source>
        <dbReference type="SAM" id="MobiDB-lite"/>
    </source>
</evidence>
<dbReference type="GO" id="GO:0006310">
    <property type="term" value="P:DNA recombination"/>
    <property type="evidence" value="ECO:0007669"/>
    <property type="project" value="UniProtKB-KW"/>
</dbReference>
<accession>A0A9W6STD5</accession>
<dbReference type="Pfam" id="PF09494">
    <property type="entry name" value="Slx4"/>
    <property type="match status" value="1"/>
</dbReference>
<dbReference type="GO" id="GO:0033557">
    <property type="term" value="C:Slx1-Slx4 complex"/>
    <property type="evidence" value="ECO:0007669"/>
    <property type="project" value="InterPro"/>
</dbReference>
<feature type="region of interest" description="Disordered" evidence="8">
    <location>
        <begin position="1251"/>
        <end position="1279"/>
    </location>
</feature>
<feature type="compositionally biased region" description="Basic and acidic residues" evidence="8">
    <location>
        <begin position="178"/>
        <end position="197"/>
    </location>
</feature>
<proteinExistence type="inferred from homology"/>
<reference evidence="9" key="1">
    <citation type="submission" date="2023-04" db="EMBL/GenBank/DDBJ databases">
        <title>Candida boidinii NBRC 10035.</title>
        <authorList>
            <person name="Ichikawa N."/>
            <person name="Sato H."/>
            <person name="Tonouchi N."/>
        </authorList>
    </citation>
    <scope>NUCLEOTIDE SEQUENCE</scope>
    <source>
        <strain evidence="9">NBRC 10035</strain>
    </source>
</reference>
<feature type="compositionally biased region" description="Acidic residues" evidence="8">
    <location>
        <begin position="790"/>
        <end position="799"/>
    </location>
</feature>
<feature type="compositionally biased region" description="Polar residues" evidence="8">
    <location>
        <begin position="629"/>
        <end position="639"/>
    </location>
</feature>